<evidence type="ECO:0000256" key="5">
    <source>
        <dbReference type="ARBA" id="ARBA00022801"/>
    </source>
</evidence>
<dbReference type="InterPro" id="IPR011990">
    <property type="entry name" value="TPR-like_helical_dom_sf"/>
</dbReference>
<proteinExistence type="inferred from homology"/>
<comment type="cofactor">
    <cofactor evidence="8">
        <name>Zn(2+)</name>
        <dbReference type="ChEBI" id="CHEBI:29105"/>
    </cofactor>
    <text evidence="8">Binds 1 zinc ion per subunit.</text>
</comment>
<dbReference type="GO" id="GO:0051603">
    <property type="term" value="P:proteolysis involved in protein catabolic process"/>
    <property type="evidence" value="ECO:0007669"/>
    <property type="project" value="TreeGrafter"/>
</dbReference>
<dbReference type="InterPro" id="IPR030873">
    <property type="entry name" value="Protease_BepA"/>
</dbReference>
<dbReference type="Pfam" id="PF01435">
    <property type="entry name" value="Peptidase_M48"/>
    <property type="match status" value="1"/>
</dbReference>
<dbReference type="Proteomes" id="UP000216101">
    <property type="component" value="Unassembled WGS sequence"/>
</dbReference>
<name>A0A266Q3P3_9GAMM</name>
<evidence type="ECO:0000313" key="11">
    <source>
        <dbReference type="Proteomes" id="UP000216101"/>
    </source>
</evidence>
<feature type="binding site" evidence="8">
    <location>
        <position position="212"/>
    </location>
    <ligand>
        <name>Zn(2+)</name>
        <dbReference type="ChEBI" id="CHEBI:29105"/>
        <note>catalytic</note>
    </ligand>
</feature>
<dbReference type="HAMAP" id="MF_00997">
    <property type="entry name" value="Protease_BepA"/>
    <property type="match status" value="1"/>
</dbReference>
<keyword evidence="5 8" id="KW-0378">Hydrolase</keyword>
<reference evidence="11" key="1">
    <citation type="submission" date="2017-05" db="EMBL/GenBank/DDBJ databases">
        <authorList>
            <person name="Barney B.M."/>
        </authorList>
    </citation>
    <scope>NUCLEOTIDE SEQUENCE [LARGE SCALE GENOMIC DNA]</scope>
    <source>
        <strain evidence="11">PSBB022</strain>
    </source>
</reference>
<dbReference type="PANTHER" id="PTHR22726:SF1">
    <property type="entry name" value="METALLOENDOPEPTIDASE OMA1, MITOCHONDRIAL"/>
    <property type="match status" value="1"/>
</dbReference>
<keyword evidence="3 8" id="KW-0732">Signal</keyword>
<dbReference type="GO" id="GO:0008270">
    <property type="term" value="F:zinc ion binding"/>
    <property type="evidence" value="ECO:0007669"/>
    <property type="project" value="UniProtKB-UniRule"/>
</dbReference>
<feature type="active site" evidence="8">
    <location>
        <position position="147"/>
    </location>
</feature>
<comment type="subcellular location">
    <subcellularLocation>
        <location evidence="8">Periplasm</location>
    </subcellularLocation>
</comment>
<dbReference type="InterPro" id="IPR051156">
    <property type="entry name" value="Mito/Outer_Membr_Metalloprot"/>
</dbReference>
<evidence type="ECO:0000256" key="6">
    <source>
        <dbReference type="ARBA" id="ARBA00022833"/>
    </source>
</evidence>
<dbReference type="PANTHER" id="PTHR22726">
    <property type="entry name" value="METALLOENDOPEPTIDASE OMA1"/>
    <property type="match status" value="1"/>
</dbReference>
<comment type="similarity">
    <text evidence="8">Belongs to the peptidase M48 family. BepA subfamily.</text>
</comment>
<dbReference type="InterPro" id="IPR001915">
    <property type="entry name" value="Peptidase_M48"/>
</dbReference>
<dbReference type="RefSeq" id="WP_078042301.1">
    <property type="nucleotide sequence ID" value="NZ_NHNI01000002.1"/>
</dbReference>
<evidence type="ECO:0000313" key="10">
    <source>
        <dbReference type="EMBL" id="OZY84452.1"/>
    </source>
</evidence>
<protein>
    <recommendedName>
        <fullName evidence="8">Putative beta-barrel assembly-enhancing protease</fullName>
        <ecNumber evidence="8">3.4.-.-</ecNumber>
    </recommendedName>
</protein>
<dbReference type="Gene3D" id="1.25.40.10">
    <property type="entry name" value="Tetratricopeptide repeat domain"/>
    <property type="match status" value="1"/>
</dbReference>
<keyword evidence="4 8" id="KW-0574">Periplasm</keyword>
<dbReference type="GO" id="GO:0004222">
    <property type="term" value="F:metalloendopeptidase activity"/>
    <property type="evidence" value="ECO:0007669"/>
    <property type="project" value="InterPro"/>
</dbReference>
<evidence type="ECO:0000256" key="2">
    <source>
        <dbReference type="ARBA" id="ARBA00022723"/>
    </source>
</evidence>
<keyword evidence="1 8" id="KW-0645">Protease</keyword>
<sequence length="494" mass="55490">MSTLFKRILTLATQRVLAPLGLASLLVSSLLVNPYASHAEIELPNLGDTSSIMISPVQEKILGQRWLRAYRSQVPTSSDPLIIDYLEQLFARLLPYSQLDDKRIDLVVAQNNTLNAFAVPGNIIGVHTGLLNYAKTENQLAAVLAHEMGHLSQRHYARRLEQQKNMMVPMLAGMLAGLVLAANSNSDAGVAAIMGTQAAAQQASLAFSRQNEQEADRIGMQTMVQAGLDPHAAADMFEEMVRANRLNRRPPEYLLTHPVSETRVADARNRAMQYARKPASDDLEFQLMRSRVRMDAEETPQIAARMFKSELDRESAHPDASRYGWVLALTRSSQFEAAREALAPLLEKEPNRVTYQIMRADIEIAAERYKAGLDIIETQLQKHPDSYPLIIRHAEALMKAGIYQQCADILDRYSRKRSNDDYVWYLLAEVNGLAGNILGVHEARAEYFILNGVYDRAQIQLRNALKLTQGNGYRTALIEERLKYVEAQMQQQGF</sequence>
<keyword evidence="7 8" id="KW-0482">Metalloprotease</keyword>
<accession>A0A266Q3P3</accession>
<dbReference type="EC" id="3.4.-.-" evidence="8"/>
<keyword evidence="6 8" id="KW-0862">Zinc</keyword>
<dbReference type="GO" id="GO:0042597">
    <property type="term" value="C:periplasmic space"/>
    <property type="evidence" value="ECO:0007669"/>
    <property type="project" value="UniProtKB-SubCell"/>
</dbReference>
<feature type="active site" description="Proton donor" evidence="8">
    <location>
        <position position="216"/>
    </location>
</feature>
<feature type="domain" description="Peptidase M48" evidence="9">
    <location>
        <begin position="85"/>
        <end position="270"/>
    </location>
</feature>
<evidence type="ECO:0000259" key="9">
    <source>
        <dbReference type="Pfam" id="PF01435"/>
    </source>
</evidence>
<dbReference type="Pfam" id="PF14559">
    <property type="entry name" value="TPR_19"/>
    <property type="match status" value="1"/>
</dbReference>
<comment type="function">
    <text evidence="8">Functions as both a chaperone and a metalloprotease. Maintains the integrity of the outer membrane by promoting either the assembly or the elimination of outer membrane proteins, depending on their folding state.</text>
</comment>
<organism evidence="10 11">
    <name type="scientific">Cellvibrio mixtus</name>
    <dbReference type="NCBI Taxonomy" id="39650"/>
    <lineage>
        <taxon>Bacteria</taxon>
        <taxon>Pseudomonadati</taxon>
        <taxon>Pseudomonadota</taxon>
        <taxon>Gammaproteobacteria</taxon>
        <taxon>Cellvibrionales</taxon>
        <taxon>Cellvibrionaceae</taxon>
        <taxon>Cellvibrio</taxon>
    </lineage>
</organism>
<gene>
    <name evidence="10" type="ORF">CBP51_14705</name>
</gene>
<dbReference type="AlphaFoldDB" id="A0A266Q3P3"/>
<dbReference type="STRING" id="1209072.GCA_000766945_02164"/>
<comment type="caution">
    <text evidence="10">The sequence shown here is derived from an EMBL/GenBank/DDBJ whole genome shotgun (WGS) entry which is preliminary data.</text>
</comment>
<dbReference type="Gene3D" id="3.30.2010.10">
    <property type="entry name" value="Metalloproteases ('zincins'), catalytic domain"/>
    <property type="match status" value="1"/>
</dbReference>
<dbReference type="CDD" id="cd07324">
    <property type="entry name" value="M48C_Oma1-like"/>
    <property type="match status" value="1"/>
</dbReference>
<dbReference type="EMBL" id="NHNI01000002">
    <property type="protein sequence ID" value="OZY84452.1"/>
    <property type="molecule type" value="Genomic_DNA"/>
</dbReference>
<evidence type="ECO:0000256" key="3">
    <source>
        <dbReference type="ARBA" id="ARBA00022729"/>
    </source>
</evidence>
<feature type="binding site" evidence="8">
    <location>
        <position position="150"/>
    </location>
    <ligand>
        <name>Zn(2+)</name>
        <dbReference type="ChEBI" id="CHEBI:29105"/>
        <note>catalytic</note>
    </ligand>
</feature>
<evidence type="ECO:0000256" key="7">
    <source>
        <dbReference type="ARBA" id="ARBA00023049"/>
    </source>
</evidence>
<keyword evidence="11" id="KW-1185">Reference proteome</keyword>
<evidence type="ECO:0000256" key="1">
    <source>
        <dbReference type="ARBA" id="ARBA00022670"/>
    </source>
</evidence>
<dbReference type="SUPFAM" id="SSF48452">
    <property type="entry name" value="TPR-like"/>
    <property type="match status" value="1"/>
</dbReference>
<keyword evidence="2 8" id="KW-0479">Metal-binding</keyword>
<evidence type="ECO:0000256" key="4">
    <source>
        <dbReference type="ARBA" id="ARBA00022764"/>
    </source>
</evidence>
<evidence type="ECO:0000256" key="8">
    <source>
        <dbReference type="HAMAP-Rule" id="MF_00997"/>
    </source>
</evidence>
<dbReference type="GO" id="GO:0016020">
    <property type="term" value="C:membrane"/>
    <property type="evidence" value="ECO:0007669"/>
    <property type="project" value="InterPro"/>
</dbReference>
<feature type="binding site" evidence="8">
    <location>
        <position position="146"/>
    </location>
    <ligand>
        <name>Zn(2+)</name>
        <dbReference type="ChEBI" id="CHEBI:29105"/>
        <note>catalytic</note>
    </ligand>
</feature>